<dbReference type="InterPro" id="IPR011006">
    <property type="entry name" value="CheY-like_superfamily"/>
</dbReference>
<gene>
    <name evidence="9" type="ORF">GEAMG1_1652</name>
</gene>
<dbReference type="InterPro" id="IPR035965">
    <property type="entry name" value="PAS-like_dom_sf"/>
</dbReference>
<dbReference type="InterPro" id="IPR004358">
    <property type="entry name" value="Sig_transdc_His_kin-like_C"/>
</dbReference>
<dbReference type="EC" id="2.7.13.3" evidence="2"/>
<comment type="catalytic activity">
    <reaction evidence="1">
        <text>ATP + protein L-histidine = ADP + protein N-phospho-L-histidine.</text>
        <dbReference type="EC" id="2.7.13.3"/>
    </reaction>
</comment>
<dbReference type="Pfam" id="PF00072">
    <property type="entry name" value="Response_reg"/>
    <property type="match status" value="1"/>
</dbReference>
<dbReference type="InterPro" id="IPR036097">
    <property type="entry name" value="HisK_dim/P_sf"/>
</dbReference>
<dbReference type="SMART" id="SM00387">
    <property type="entry name" value="HATPase_c"/>
    <property type="match status" value="1"/>
</dbReference>
<evidence type="ECO:0000259" key="6">
    <source>
        <dbReference type="PROSITE" id="PS50109"/>
    </source>
</evidence>
<dbReference type="InterPro" id="IPR036890">
    <property type="entry name" value="HATPase_C_sf"/>
</dbReference>
<evidence type="ECO:0000259" key="8">
    <source>
        <dbReference type="PROSITE" id="PS50113"/>
    </source>
</evidence>
<dbReference type="NCBIfam" id="TIGR00229">
    <property type="entry name" value="sensory_box"/>
    <property type="match status" value="1"/>
</dbReference>
<organism evidence="9 10">
    <name type="scientific">Trichlorobacter ammonificans</name>
    <dbReference type="NCBI Taxonomy" id="2916410"/>
    <lineage>
        <taxon>Bacteria</taxon>
        <taxon>Pseudomonadati</taxon>
        <taxon>Thermodesulfobacteriota</taxon>
        <taxon>Desulfuromonadia</taxon>
        <taxon>Geobacterales</taxon>
        <taxon>Geobacteraceae</taxon>
        <taxon>Trichlorobacter</taxon>
    </lineage>
</organism>
<dbReference type="Pfam" id="PF00512">
    <property type="entry name" value="HisKA"/>
    <property type="match status" value="1"/>
</dbReference>
<dbReference type="CDD" id="cd00082">
    <property type="entry name" value="HisKA"/>
    <property type="match status" value="1"/>
</dbReference>
<dbReference type="InterPro" id="IPR018771">
    <property type="entry name" value="PocR_dom"/>
</dbReference>
<keyword evidence="9" id="KW-0418">Kinase</keyword>
<reference evidence="9 10" key="1">
    <citation type="submission" date="2022-03" db="EMBL/GenBank/DDBJ databases">
        <authorList>
            <person name="Koch H."/>
        </authorList>
    </citation>
    <scope>NUCLEOTIDE SEQUENCE [LARGE SCALE GENOMIC DNA]</scope>
    <source>
        <strain evidence="9 10">G1</strain>
    </source>
</reference>
<protein>
    <recommendedName>
        <fullName evidence="2">histidine kinase</fullName>
        <ecNumber evidence="2">2.7.13.3</ecNumber>
    </recommendedName>
</protein>
<keyword evidence="10" id="KW-1185">Reference proteome</keyword>
<dbReference type="PROSITE" id="PS50113">
    <property type="entry name" value="PAC"/>
    <property type="match status" value="1"/>
</dbReference>
<dbReference type="SUPFAM" id="SSF55785">
    <property type="entry name" value="PYP-like sensor domain (PAS domain)"/>
    <property type="match status" value="1"/>
</dbReference>
<feature type="domain" description="Histidine kinase" evidence="6">
    <location>
        <begin position="357"/>
        <end position="578"/>
    </location>
</feature>
<feature type="domain" description="PAC" evidence="8">
    <location>
        <begin position="289"/>
        <end position="339"/>
    </location>
</feature>
<feature type="domain" description="Response regulatory" evidence="7">
    <location>
        <begin position="604"/>
        <end position="722"/>
    </location>
</feature>
<dbReference type="Proteomes" id="UP001295463">
    <property type="component" value="Chromosome"/>
</dbReference>
<evidence type="ECO:0000256" key="3">
    <source>
        <dbReference type="ARBA" id="ARBA00022553"/>
    </source>
</evidence>
<dbReference type="InterPro" id="IPR005467">
    <property type="entry name" value="His_kinase_dom"/>
</dbReference>
<dbReference type="RefSeq" id="WP_305732303.1">
    <property type="nucleotide sequence ID" value="NZ_OW150024.1"/>
</dbReference>
<dbReference type="PANTHER" id="PTHR45339">
    <property type="entry name" value="HYBRID SIGNAL TRANSDUCTION HISTIDINE KINASE J"/>
    <property type="match status" value="1"/>
</dbReference>
<dbReference type="Pfam" id="PF08448">
    <property type="entry name" value="PAS_4"/>
    <property type="match status" value="1"/>
</dbReference>
<dbReference type="CDD" id="cd00130">
    <property type="entry name" value="PAS"/>
    <property type="match status" value="1"/>
</dbReference>
<dbReference type="SUPFAM" id="SSF52172">
    <property type="entry name" value="CheY-like"/>
    <property type="match status" value="1"/>
</dbReference>
<evidence type="ECO:0000313" key="10">
    <source>
        <dbReference type="Proteomes" id="UP001295463"/>
    </source>
</evidence>
<accession>A0ABN8HJW5</accession>
<dbReference type="SMART" id="SM00091">
    <property type="entry name" value="PAS"/>
    <property type="match status" value="1"/>
</dbReference>
<dbReference type="CDD" id="cd17546">
    <property type="entry name" value="REC_hyHK_CKI1_RcsC-like"/>
    <property type="match status" value="1"/>
</dbReference>
<dbReference type="SUPFAM" id="SSF55874">
    <property type="entry name" value="ATPase domain of HSP90 chaperone/DNA topoisomerase II/histidine kinase"/>
    <property type="match status" value="1"/>
</dbReference>
<dbReference type="Gene3D" id="1.10.287.130">
    <property type="match status" value="1"/>
</dbReference>
<dbReference type="PROSITE" id="PS50109">
    <property type="entry name" value="HIS_KIN"/>
    <property type="match status" value="1"/>
</dbReference>
<dbReference type="InterPro" id="IPR001789">
    <property type="entry name" value="Sig_transdc_resp-reg_receiver"/>
</dbReference>
<evidence type="ECO:0000256" key="4">
    <source>
        <dbReference type="ARBA" id="ARBA00023012"/>
    </source>
</evidence>
<dbReference type="EMBL" id="OW150024">
    <property type="protein sequence ID" value="CAH2031484.1"/>
    <property type="molecule type" value="Genomic_DNA"/>
</dbReference>
<dbReference type="InterPro" id="IPR003594">
    <property type="entry name" value="HATPase_dom"/>
</dbReference>
<dbReference type="CDD" id="cd16922">
    <property type="entry name" value="HATPase_EvgS-ArcB-TorS-like"/>
    <property type="match status" value="1"/>
</dbReference>
<dbReference type="InterPro" id="IPR000014">
    <property type="entry name" value="PAS"/>
</dbReference>
<name>A0ABN8HJW5_9BACT</name>
<keyword evidence="9" id="KW-0808">Transferase</keyword>
<dbReference type="SMART" id="SM00388">
    <property type="entry name" value="HisKA"/>
    <property type="match status" value="1"/>
</dbReference>
<feature type="modified residue" description="4-aspartylphosphate" evidence="5">
    <location>
        <position position="653"/>
    </location>
</feature>
<dbReference type="GO" id="GO:0004673">
    <property type="term" value="F:protein histidine kinase activity"/>
    <property type="evidence" value="ECO:0007669"/>
    <property type="project" value="UniProtKB-EC"/>
</dbReference>
<dbReference type="Gene3D" id="3.40.50.2300">
    <property type="match status" value="1"/>
</dbReference>
<dbReference type="SUPFAM" id="SSF47384">
    <property type="entry name" value="Homodimeric domain of signal transducing histidine kinase"/>
    <property type="match status" value="1"/>
</dbReference>
<sequence>MAASGPERSPTYADLVDIQKLQALLESCSQVFGIANAVIDMQGNVLAHSCWQEICMQFHRANRETCRRCIESDTSLVRSVTQGASLAIYECPNGLVDSAAPIVVEGMHLANVFTGQCFITPPDLDFFRRQAGEFGFDPERYLEAVGQVPVISRERLESITRLYAHLASLLADNGMDRLKLLDATAELAAANRELERRVARRTAALEASETALRSRDRYQRALLDNFPFMVWLKDRDSRFLAANIVFARAAGAAGPDDLVGKTDFDFWPAERAEAYRADDRDVLNSGTPKNVEEAILTPEGRIWSETYKSPVELDGVLIGTVGFSRDITRRKQTEEELQAAKTAAEAANSAKSEFLANMSHEIRTPMNSVIGNAQLLRFTALTEEQARYLEYIEADAKHLVQVINDVLDLSKIEAGKMELEQAPFQLRSCINDILKPVEARIHAKGLTLRIDIDQAVPEILCGDQLRLKQILRNLVGNAVKFTPTGEIRVQVARIDREEVTPRFRFSVIDTGIGIKADALERLFAPFSQADSSVTRRFGGTGLGLSICDRLVSLMGGNISIESREGAGSSFHVTLPFQVAQVPPVSATEQQGGAASTAWEGTPLRILLADDSPTNRSMTAKLLQRFGHRVATACDGAEALERWRREHFDLILMDIQMPVMDGLEATRLIREDERATGGHTPVVALTAHALLEQRTHLLASGFDGYVAKPVDLALLHAEMKRVMTGAALE</sequence>
<evidence type="ECO:0000259" key="7">
    <source>
        <dbReference type="PROSITE" id="PS50110"/>
    </source>
</evidence>
<dbReference type="PANTHER" id="PTHR45339:SF1">
    <property type="entry name" value="HYBRID SIGNAL TRANSDUCTION HISTIDINE KINASE J"/>
    <property type="match status" value="1"/>
</dbReference>
<dbReference type="Gene3D" id="3.30.450.20">
    <property type="entry name" value="PAS domain"/>
    <property type="match status" value="1"/>
</dbReference>
<keyword evidence="4" id="KW-0902">Two-component regulatory system</keyword>
<keyword evidence="3 5" id="KW-0597">Phosphoprotein</keyword>
<evidence type="ECO:0000313" key="9">
    <source>
        <dbReference type="EMBL" id="CAH2031484.1"/>
    </source>
</evidence>
<dbReference type="InterPro" id="IPR003661">
    <property type="entry name" value="HisK_dim/P_dom"/>
</dbReference>
<evidence type="ECO:0000256" key="5">
    <source>
        <dbReference type="PROSITE-ProRule" id="PRU00169"/>
    </source>
</evidence>
<dbReference type="Gene3D" id="3.30.565.10">
    <property type="entry name" value="Histidine kinase-like ATPase, C-terminal domain"/>
    <property type="match status" value="1"/>
</dbReference>
<evidence type="ECO:0000256" key="2">
    <source>
        <dbReference type="ARBA" id="ARBA00012438"/>
    </source>
</evidence>
<dbReference type="InterPro" id="IPR013656">
    <property type="entry name" value="PAS_4"/>
</dbReference>
<dbReference type="Pfam" id="PF02518">
    <property type="entry name" value="HATPase_c"/>
    <property type="match status" value="1"/>
</dbReference>
<dbReference type="InterPro" id="IPR000700">
    <property type="entry name" value="PAS-assoc_C"/>
</dbReference>
<evidence type="ECO:0000256" key="1">
    <source>
        <dbReference type="ARBA" id="ARBA00000085"/>
    </source>
</evidence>
<dbReference type="PRINTS" id="PR00344">
    <property type="entry name" value="BCTRLSENSOR"/>
</dbReference>
<dbReference type="SMART" id="SM00448">
    <property type="entry name" value="REC"/>
    <property type="match status" value="1"/>
</dbReference>
<dbReference type="Pfam" id="PF10114">
    <property type="entry name" value="PocR"/>
    <property type="match status" value="1"/>
</dbReference>
<proteinExistence type="predicted"/>
<dbReference type="PROSITE" id="PS50110">
    <property type="entry name" value="RESPONSE_REGULATORY"/>
    <property type="match status" value="1"/>
</dbReference>